<dbReference type="InterPro" id="IPR003711">
    <property type="entry name" value="CarD-like/TRCF_RID"/>
</dbReference>
<dbReference type="SMART" id="SM01058">
    <property type="entry name" value="CarD_TRCF"/>
    <property type="match status" value="1"/>
</dbReference>
<dbReference type="SUPFAM" id="SSF141259">
    <property type="entry name" value="CarD-like"/>
    <property type="match status" value="1"/>
</dbReference>
<dbReference type="Pfam" id="PF21095">
    <property type="entry name" value="CarD_C"/>
    <property type="match status" value="1"/>
</dbReference>
<dbReference type="Pfam" id="PF02559">
    <property type="entry name" value="CarD_TRCF_RID"/>
    <property type="match status" value="1"/>
</dbReference>
<proteinExistence type="predicted"/>
<keyword evidence="3" id="KW-1185">Reference proteome</keyword>
<gene>
    <name evidence="2" type="ORF">D0466_19050</name>
</gene>
<dbReference type="Proteomes" id="UP000262939">
    <property type="component" value="Unassembled WGS sequence"/>
</dbReference>
<protein>
    <submittedName>
        <fullName evidence="2">Transcription factor YdeB</fullName>
    </submittedName>
</protein>
<dbReference type="PANTHER" id="PTHR38447">
    <property type="entry name" value="TRANSCRIPTION FACTOR YDEB-RELATED"/>
    <property type="match status" value="1"/>
</dbReference>
<dbReference type="RefSeq" id="WP_117324112.1">
    <property type="nucleotide sequence ID" value="NZ_QVTD01000016.1"/>
</dbReference>
<dbReference type="InterPro" id="IPR036101">
    <property type="entry name" value="CarD-like/TRCF_RID_sf"/>
</dbReference>
<dbReference type="GO" id="GO:0009303">
    <property type="term" value="P:rRNA transcription"/>
    <property type="evidence" value="ECO:0007669"/>
    <property type="project" value="TreeGrafter"/>
</dbReference>
<feature type="domain" description="CarD-like/TRCF RNAP-interacting" evidence="1">
    <location>
        <begin position="6"/>
        <end position="116"/>
    </location>
</feature>
<dbReference type="InterPro" id="IPR042215">
    <property type="entry name" value="CarD-like_C"/>
</dbReference>
<sequence length="164" mass="18757">MEVDYLFQIGDKIIYPMHGAGVIEGIEEKEIQGQTQKYYVIKILMNNMQVLIPIKNVTNLRIRSVENKISMENVLDIVHQGESDRSLSWKQRYQINSDKMRTGKLQEGAEVVRDLTRIQNEKTLNSSEKQMLQNAKKILVGELGLIRGITEVQATDLLKTIING</sequence>
<dbReference type="Gene3D" id="2.40.10.170">
    <property type="match status" value="1"/>
</dbReference>
<evidence type="ECO:0000259" key="1">
    <source>
        <dbReference type="SMART" id="SM01058"/>
    </source>
</evidence>
<accession>A0A372L7R5</accession>
<dbReference type="InterPro" id="IPR052531">
    <property type="entry name" value="CarD-like_regulator"/>
</dbReference>
<dbReference type="Gene3D" id="1.20.58.1290">
    <property type="entry name" value="CarD-like, C-terminal domain"/>
    <property type="match status" value="1"/>
</dbReference>
<name>A0A372L7R5_9BACI</name>
<dbReference type="InterPro" id="IPR048792">
    <property type="entry name" value="CarD_C"/>
</dbReference>
<comment type="caution">
    <text evidence="2">The sequence shown here is derived from an EMBL/GenBank/DDBJ whole genome shotgun (WGS) entry which is preliminary data.</text>
</comment>
<dbReference type="OrthoDB" id="9786074at2"/>
<dbReference type="PANTHER" id="PTHR38447:SF1">
    <property type="entry name" value="RNA POLYMERASE-BINDING TRANSCRIPTION FACTOR CARD"/>
    <property type="match status" value="1"/>
</dbReference>
<reference evidence="2 3" key="1">
    <citation type="submission" date="2018-08" db="EMBL/GenBank/DDBJ databases">
        <title>Bacillus chawlae sp. nov., Bacillus glennii sp. nov., and Bacillus saganii sp. nov. Isolated from the Vehicle Assembly Building at Kennedy Space Center where the Viking Spacecraft were Assembled.</title>
        <authorList>
            <person name="Seuylemezian A."/>
            <person name="Vaishampayan P."/>
        </authorList>
    </citation>
    <scope>NUCLEOTIDE SEQUENCE [LARGE SCALE GENOMIC DNA]</scope>
    <source>
        <strain evidence="2 3">V44-8</strain>
    </source>
</reference>
<organism evidence="2 3">
    <name type="scientific">Peribacillus glennii</name>
    <dbReference type="NCBI Taxonomy" id="2303991"/>
    <lineage>
        <taxon>Bacteria</taxon>
        <taxon>Bacillati</taxon>
        <taxon>Bacillota</taxon>
        <taxon>Bacilli</taxon>
        <taxon>Bacillales</taxon>
        <taxon>Bacillaceae</taxon>
        <taxon>Peribacillus</taxon>
    </lineage>
</organism>
<evidence type="ECO:0000313" key="3">
    <source>
        <dbReference type="Proteomes" id="UP000262939"/>
    </source>
</evidence>
<dbReference type="AlphaFoldDB" id="A0A372L7R5"/>
<evidence type="ECO:0000313" key="2">
    <source>
        <dbReference type="EMBL" id="RFU61308.1"/>
    </source>
</evidence>
<dbReference type="EMBL" id="QVTD01000016">
    <property type="protein sequence ID" value="RFU61308.1"/>
    <property type="molecule type" value="Genomic_DNA"/>
</dbReference>